<feature type="domain" description="TFIIS N-terminal" evidence="5">
    <location>
        <begin position="121"/>
        <end position="198"/>
    </location>
</feature>
<dbReference type="InterPro" id="IPR035441">
    <property type="entry name" value="TFIIS/LEDGF_dom_sf"/>
</dbReference>
<dbReference type="CDD" id="cd00183">
    <property type="entry name" value="TFIIS_I"/>
    <property type="match status" value="1"/>
</dbReference>
<feature type="compositionally biased region" description="Polar residues" evidence="4">
    <location>
        <begin position="293"/>
        <end position="303"/>
    </location>
</feature>
<evidence type="ECO:0000256" key="1">
    <source>
        <dbReference type="ARBA" id="ARBA00004123"/>
    </source>
</evidence>
<reference evidence="6" key="1">
    <citation type="submission" date="2019-03" db="EMBL/GenBank/DDBJ databases">
        <authorList>
            <person name="Mank J."/>
            <person name="Almeida P."/>
        </authorList>
    </citation>
    <scope>NUCLEOTIDE SEQUENCE</scope>
    <source>
        <strain evidence="6">78183</strain>
    </source>
</reference>
<dbReference type="PANTHER" id="PTHR47210:SF1">
    <property type="entry name" value="MEDIATOR OF RNA POLYMERASE II TRANSCRIPTION SUBUNIT 26C-RELATED"/>
    <property type="match status" value="1"/>
</dbReference>
<dbReference type="InterPro" id="IPR017923">
    <property type="entry name" value="TFIIS_N"/>
</dbReference>
<evidence type="ECO:0000256" key="4">
    <source>
        <dbReference type="SAM" id="MobiDB-lite"/>
    </source>
</evidence>
<gene>
    <name evidence="6" type="ORF">SVIM_LOCUS339368</name>
</gene>
<dbReference type="Gene3D" id="1.20.930.10">
    <property type="entry name" value="Conserved domain common to transcription factors TFIIS, elongin A, CRSP70"/>
    <property type="match status" value="1"/>
</dbReference>
<comment type="subcellular location">
    <subcellularLocation>
        <location evidence="1 3">Nucleus</location>
    </subcellularLocation>
</comment>
<evidence type="ECO:0000259" key="5">
    <source>
        <dbReference type="PROSITE" id="PS51319"/>
    </source>
</evidence>
<dbReference type="InterPro" id="IPR003617">
    <property type="entry name" value="TFIIS/CRSP70_N_sub"/>
</dbReference>
<feature type="compositionally biased region" description="Polar residues" evidence="4">
    <location>
        <begin position="254"/>
        <end position="264"/>
    </location>
</feature>
<dbReference type="PANTHER" id="PTHR47210">
    <property type="entry name" value="MEDIATOR OF RNA POLYMERASE II TRANSCRIPTION SUBUNIT 26C-RELATED"/>
    <property type="match status" value="1"/>
</dbReference>
<feature type="region of interest" description="Disordered" evidence="4">
    <location>
        <begin position="80"/>
        <end position="114"/>
    </location>
</feature>
<proteinExistence type="predicted"/>
<name>A0A6N2MB41_SALVM</name>
<evidence type="ECO:0000313" key="6">
    <source>
        <dbReference type="EMBL" id="VFU50763.1"/>
    </source>
</evidence>
<evidence type="ECO:0000256" key="3">
    <source>
        <dbReference type="PROSITE-ProRule" id="PRU00649"/>
    </source>
</evidence>
<feature type="region of interest" description="Disordered" evidence="4">
    <location>
        <begin position="227"/>
        <end position="312"/>
    </location>
</feature>
<keyword evidence="2 3" id="KW-0539">Nucleus</keyword>
<protein>
    <recommendedName>
        <fullName evidence="5">TFIIS N-terminal domain-containing protein</fullName>
    </recommendedName>
</protein>
<dbReference type="AlphaFoldDB" id="A0A6N2MB41"/>
<sequence>MDIDDFRSILESSGVDVWTFIDTAIDVASLDFGSELKRRRDDIVARLFAASSSCSRCRDRSFDDIDINNTVHGNEMKDLVEKESSHEEDKGRRVSADSPVTPRSVNGDDEELDPFGGLFDDEPKKILEIKQQLEDLDQPEDSLVDLLQSLADMDITFQALQETDIGRHVNRLRKHPSNDVKRLVKQLVRKWKEIVDDWVRLNAQGERASSGLMGINELPMEVNEHVSAADGDSPHQKIPQNGRHQVPDFAYSPNPHNGSSGSDRNNSEPEQKPKPAPRRNEALAKPIKKPVPASSSAPHNVQRQRTEGKFDADQKLASASKRLQANYKEAENAHIVLISNWCGAALLCEAKKQRTIQVMDIHDIPNPRIRTPSLQRTEVAVVLIKEALVKDSGGSRMVGVRLLMGRKVVEGGSLQPLSYY</sequence>
<organism evidence="6">
    <name type="scientific">Salix viminalis</name>
    <name type="common">Common osier</name>
    <name type="synonym">Basket willow</name>
    <dbReference type="NCBI Taxonomy" id="40686"/>
    <lineage>
        <taxon>Eukaryota</taxon>
        <taxon>Viridiplantae</taxon>
        <taxon>Streptophyta</taxon>
        <taxon>Embryophyta</taxon>
        <taxon>Tracheophyta</taxon>
        <taxon>Spermatophyta</taxon>
        <taxon>Magnoliopsida</taxon>
        <taxon>eudicotyledons</taxon>
        <taxon>Gunneridae</taxon>
        <taxon>Pentapetalae</taxon>
        <taxon>rosids</taxon>
        <taxon>fabids</taxon>
        <taxon>Malpighiales</taxon>
        <taxon>Salicaceae</taxon>
        <taxon>Saliceae</taxon>
        <taxon>Salix</taxon>
    </lineage>
</organism>
<dbReference type="InterPro" id="IPR044790">
    <property type="entry name" value="MD26C-like"/>
</dbReference>
<dbReference type="Pfam" id="PF08711">
    <property type="entry name" value="Med26"/>
    <property type="match status" value="1"/>
</dbReference>
<dbReference type="SUPFAM" id="SSF47676">
    <property type="entry name" value="Conserved domain common to transcription factors TFIIS, elongin A, CRSP70"/>
    <property type="match status" value="1"/>
</dbReference>
<feature type="compositionally biased region" description="Basic and acidic residues" evidence="4">
    <location>
        <begin position="265"/>
        <end position="282"/>
    </location>
</feature>
<accession>A0A6N2MB41</accession>
<dbReference type="PROSITE" id="PS51319">
    <property type="entry name" value="TFIIS_N"/>
    <property type="match status" value="1"/>
</dbReference>
<dbReference type="EMBL" id="CAADRP010001741">
    <property type="protein sequence ID" value="VFU50763.1"/>
    <property type="molecule type" value="Genomic_DNA"/>
</dbReference>
<evidence type="ECO:0000256" key="2">
    <source>
        <dbReference type="ARBA" id="ARBA00023242"/>
    </source>
</evidence>
<dbReference type="GO" id="GO:0005634">
    <property type="term" value="C:nucleus"/>
    <property type="evidence" value="ECO:0007669"/>
    <property type="project" value="UniProtKB-SubCell"/>
</dbReference>
<dbReference type="SMART" id="SM00509">
    <property type="entry name" value="TFS2N"/>
    <property type="match status" value="1"/>
</dbReference>
<feature type="compositionally biased region" description="Basic and acidic residues" evidence="4">
    <location>
        <begin position="80"/>
        <end position="95"/>
    </location>
</feature>